<accession>A0A9P8GDD5</accession>
<evidence type="ECO:0000313" key="2">
    <source>
        <dbReference type="EMBL" id="KAH0217624.1"/>
    </source>
</evidence>
<gene>
    <name evidence="2" type="ORF">KCV03_g7024</name>
</gene>
<dbReference type="OrthoDB" id="3934642at2759"/>
<feature type="coiled-coil region" evidence="1">
    <location>
        <begin position="3"/>
        <end position="30"/>
    </location>
</feature>
<dbReference type="AlphaFoldDB" id="A0A9P8GDD5"/>
<protein>
    <submittedName>
        <fullName evidence="2">Uncharacterized protein</fullName>
    </submittedName>
</protein>
<comment type="caution">
    <text evidence="2">The sequence shown here is derived from an EMBL/GenBank/DDBJ whole genome shotgun (WGS) entry which is preliminary data.</text>
</comment>
<keyword evidence="1" id="KW-0175">Coiled coil</keyword>
<reference evidence="2" key="1">
    <citation type="journal article" date="2021" name="J Fungi (Basel)">
        <title>Virulence traits and population genomics of the black yeast Aureobasidium melanogenum.</title>
        <authorList>
            <person name="Cernosa A."/>
            <person name="Sun X."/>
            <person name="Gostincar C."/>
            <person name="Fang C."/>
            <person name="Gunde-Cimerman N."/>
            <person name="Song Z."/>
        </authorList>
    </citation>
    <scope>NUCLEOTIDE SEQUENCE</scope>
    <source>
        <strain evidence="2">EXF-8016</strain>
    </source>
</reference>
<reference evidence="2" key="2">
    <citation type="submission" date="2021-08" db="EMBL/GenBank/DDBJ databases">
        <authorList>
            <person name="Gostincar C."/>
            <person name="Sun X."/>
            <person name="Song Z."/>
            <person name="Gunde-Cimerman N."/>
        </authorList>
    </citation>
    <scope>NUCLEOTIDE SEQUENCE</scope>
    <source>
        <strain evidence="2">EXF-8016</strain>
    </source>
</reference>
<organism evidence="2 3">
    <name type="scientific">Aureobasidium melanogenum</name>
    <name type="common">Aureobasidium pullulans var. melanogenum</name>
    <dbReference type="NCBI Taxonomy" id="46634"/>
    <lineage>
        <taxon>Eukaryota</taxon>
        <taxon>Fungi</taxon>
        <taxon>Dikarya</taxon>
        <taxon>Ascomycota</taxon>
        <taxon>Pezizomycotina</taxon>
        <taxon>Dothideomycetes</taxon>
        <taxon>Dothideomycetidae</taxon>
        <taxon>Dothideales</taxon>
        <taxon>Saccotheciaceae</taxon>
        <taxon>Aureobasidium</taxon>
    </lineage>
</organism>
<name>A0A9P8GDD5_AURME</name>
<dbReference type="EMBL" id="JAHFYH010000055">
    <property type="protein sequence ID" value="KAH0217624.1"/>
    <property type="molecule type" value="Genomic_DNA"/>
</dbReference>
<dbReference type="Proteomes" id="UP000767238">
    <property type="component" value="Unassembled WGS sequence"/>
</dbReference>
<proteinExistence type="predicted"/>
<feature type="non-terminal residue" evidence="2">
    <location>
        <position position="1"/>
    </location>
</feature>
<evidence type="ECO:0000313" key="3">
    <source>
        <dbReference type="Proteomes" id="UP000767238"/>
    </source>
</evidence>
<evidence type="ECO:0000256" key="1">
    <source>
        <dbReference type="SAM" id="Coils"/>
    </source>
</evidence>
<sequence>MDEDSLRRTLRAMKKKIDQLTEILEDHEERYEEDPSAPFDPRPCLSLVRELHEDIEEDANDDAENMSEMVHHIADRVIKDTVYRLADRMHSSPTQSQLATSMINLYFEGPGSCQRRRVIENRLKKKFPWAALNFCEGSFEEALQIYEGEVEETAREFVAEHMKEMTYEIAGT</sequence>